<dbReference type="SMART" id="SM00606">
    <property type="entry name" value="CBD_IV"/>
    <property type="match status" value="1"/>
</dbReference>
<keyword evidence="1" id="KW-0732">Signal</keyword>
<feature type="domain" description="CBM6" evidence="2">
    <location>
        <begin position="38"/>
        <end position="173"/>
    </location>
</feature>
<dbReference type="EMBL" id="AAOE01000006">
    <property type="protein sequence ID" value="EAR10113.1"/>
    <property type="molecule type" value="Genomic_DNA"/>
</dbReference>
<dbReference type="PROSITE" id="PS51175">
    <property type="entry name" value="CBM6"/>
    <property type="match status" value="1"/>
</dbReference>
<dbReference type="RefSeq" id="WP_008045839.1">
    <property type="nucleotide sequence ID" value="NZ_CH724152.1"/>
</dbReference>
<evidence type="ECO:0000259" key="2">
    <source>
        <dbReference type="PROSITE" id="PS51175"/>
    </source>
</evidence>
<accession>A4BD31</accession>
<evidence type="ECO:0000313" key="4">
    <source>
        <dbReference type="Proteomes" id="UP000005953"/>
    </source>
</evidence>
<sequence>MKTGLSNLGRSISEAQKQLGTLVSVGGFILASGMASATVFQAEDYNVYFDTTPGNTGGVYRSEDVDIEATTDNGGGYNVGWVAASEWLVFNNLNIPVSGRYNVSVRVASGVGGQLSTDLNGGSVVLAQFEVPNTGGWQNWQTLTKTVEIGAGNYDLGVFATTGDWNLNWIEVVPVSSGNNVASIKQHCSFTGWSIDLPVGSYSLGDLQARGLVNNDASSIQLDTGFEAVLYDNADFTGNSVTVKASDDCLVDNGFNDKTSSVVIRKSDVSTPGEPGTANGRHDRLKITNACNEPLWVQWQTAPTVTFDGPNRKRIEPGQSYSYSIPDRGLPSMRFWPGFGCDADGHNCRVGASGGPPDLGFTCPPEGCSPPIDSKFEASFGCIPGVNEAECHANPSDPSNKLGRLDWWNSSMVDGFTTPIKVEVEGYCPVNDPGNAGPGGPAGGVIDCSTLSVSECPTAENLSTNGQFPHLANVNMQLINPNTGQVAGCYSPAGRLTYNHWPDGTPTYHPTDAEAVMYTCPTPPVSPTRCSSGPAEYTQYKEMIHRHCETYAYAYDDGYGLSTCPADTALKYEVTFYCPQ</sequence>
<dbReference type="PANTHER" id="PTHR31013:SF2">
    <property type="entry name" value="THAUMATIN-LIKE PROTEIN"/>
    <property type="match status" value="1"/>
</dbReference>
<dbReference type="Gene3D" id="2.60.120.260">
    <property type="entry name" value="Galactose-binding domain-like"/>
    <property type="match status" value="1"/>
</dbReference>
<dbReference type="InterPro" id="IPR006584">
    <property type="entry name" value="Cellulose-bd_IV"/>
</dbReference>
<dbReference type="InterPro" id="IPR005084">
    <property type="entry name" value="CBM6"/>
</dbReference>
<dbReference type="PANTHER" id="PTHR31013">
    <property type="entry name" value="THAUMATIN FAMILY PROTEIN-RELATED"/>
    <property type="match status" value="1"/>
</dbReference>
<dbReference type="InterPro" id="IPR011024">
    <property type="entry name" value="G_crystallin-like"/>
</dbReference>
<evidence type="ECO:0000313" key="3">
    <source>
        <dbReference type="EMBL" id="EAR10113.1"/>
    </source>
</evidence>
<dbReference type="SUPFAM" id="SSF49870">
    <property type="entry name" value="Osmotin, thaumatin-like protein"/>
    <property type="match status" value="1"/>
</dbReference>
<protein>
    <submittedName>
        <fullName evidence="3">Probable carbohydrate binding domain</fullName>
    </submittedName>
</protein>
<dbReference type="CDD" id="cd04080">
    <property type="entry name" value="CBM6_cellulase-like"/>
    <property type="match status" value="1"/>
</dbReference>
<gene>
    <name evidence="3" type="ORF">MED297_08491</name>
</gene>
<dbReference type="STRING" id="314283.MED297_08491"/>
<comment type="caution">
    <text evidence="3">The sequence shown here is derived from an EMBL/GenBank/DDBJ whole genome shotgun (WGS) entry which is preliminary data.</text>
</comment>
<dbReference type="Proteomes" id="UP000005953">
    <property type="component" value="Unassembled WGS sequence"/>
</dbReference>
<keyword evidence="4" id="KW-1185">Reference proteome</keyword>
<dbReference type="Gene3D" id="2.60.110.10">
    <property type="entry name" value="Thaumatin"/>
    <property type="match status" value="1"/>
</dbReference>
<dbReference type="InterPro" id="IPR001938">
    <property type="entry name" value="Thaumatin"/>
</dbReference>
<proteinExistence type="predicted"/>
<dbReference type="Pfam" id="PF03422">
    <property type="entry name" value="CBM_6"/>
    <property type="match status" value="1"/>
</dbReference>
<dbReference type="Pfam" id="PF00314">
    <property type="entry name" value="Thaumatin"/>
    <property type="match status" value="1"/>
</dbReference>
<name>A4BD31_9GAMM</name>
<evidence type="ECO:0000256" key="1">
    <source>
        <dbReference type="ARBA" id="ARBA00022729"/>
    </source>
</evidence>
<dbReference type="AlphaFoldDB" id="A4BD31"/>
<dbReference type="InterPro" id="IPR008979">
    <property type="entry name" value="Galactose-bd-like_sf"/>
</dbReference>
<dbReference type="Gene3D" id="2.60.20.10">
    <property type="entry name" value="Crystallins"/>
    <property type="match status" value="1"/>
</dbReference>
<dbReference type="SUPFAM" id="SSF49695">
    <property type="entry name" value="gamma-Crystallin-like"/>
    <property type="match status" value="1"/>
</dbReference>
<dbReference type="HOGENOM" id="CLU_469992_0_0_6"/>
<dbReference type="SUPFAM" id="SSF49785">
    <property type="entry name" value="Galactose-binding domain-like"/>
    <property type="match status" value="1"/>
</dbReference>
<dbReference type="InterPro" id="IPR037176">
    <property type="entry name" value="Osmotin/thaumatin-like_sf"/>
</dbReference>
<reference evidence="3 4" key="1">
    <citation type="submission" date="2006-02" db="EMBL/GenBank/DDBJ databases">
        <authorList>
            <person name="Pinhassi J."/>
            <person name="Pedros-Alio C."/>
            <person name="Ferriera S."/>
            <person name="Johnson J."/>
            <person name="Kravitz S."/>
            <person name="Halpern A."/>
            <person name="Remington K."/>
            <person name="Beeson K."/>
            <person name="Tran B."/>
            <person name="Rogers Y.-H."/>
            <person name="Friedman R."/>
            <person name="Venter J.C."/>
        </authorList>
    </citation>
    <scope>NUCLEOTIDE SEQUENCE [LARGE SCALE GENOMIC DNA]</scope>
    <source>
        <strain evidence="3 4">MED297</strain>
    </source>
</reference>
<dbReference type="GO" id="GO:0030246">
    <property type="term" value="F:carbohydrate binding"/>
    <property type="evidence" value="ECO:0007669"/>
    <property type="project" value="InterPro"/>
</dbReference>
<organism evidence="3 4">
    <name type="scientific">Reinekea blandensis MED297</name>
    <dbReference type="NCBI Taxonomy" id="314283"/>
    <lineage>
        <taxon>Bacteria</taxon>
        <taxon>Pseudomonadati</taxon>
        <taxon>Pseudomonadota</taxon>
        <taxon>Gammaproteobacteria</taxon>
        <taxon>Oceanospirillales</taxon>
        <taxon>Saccharospirillaceae</taxon>
        <taxon>Reinekea</taxon>
    </lineage>
</organism>